<reference evidence="1" key="1">
    <citation type="submission" date="2014-09" db="EMBL/GenBank/DDBJ databases">
        <authorList>
            <person name="Magalhaes I.L.F."/>
            <person name="Oliveira U."/>
            <person name="Santos F.R."/>
            <person name="Vidigal T.H.D.A."/>
            <person name="Brescovit A.D."/>
            <person name="Santos A.J."/>
        </authorList>
    </citation>
    <scope>NUCLEOTIDE SEQUENCE</scope>
    <source>
        <tissue evidence="1">Shoot tissue taken approximately 20 cm above the soil surface</tissue>
    </source>
</reference>
<proteinExistence type="predicted"/>
<dbReference type="AlphaFoldDB" id="A0A0A9AT80"/>
<reference evidence="1" key="2">
    <citation type="journal article" date="2015" name="Data Brief">
        <title>Shoot transcriptome of the giant reed, Arundo donax.</title>
        <authorList>
            <person name="Barrero R.A."/>
            <person name="Guerrero F.D."/>
            <person name="Moolhuijzen P."/>
            <person name="Goolsby J.A."/>
            <person name="Tidwell J."/>
            <person name="Bellgard S.E."/>
            <person name="Bellgard M.I."/>
        </authorList>
    </citation>
    <scope>NUCLEOTIDE SEQUENCE</scope>
    <source>
        <tissue evidence="1">Shoot tissue taken approximately 20 cm above the soil surface</tissue>
    </source>
</reference>
<organism evidence="1">
    <name type="scientific">Arundo donax</name>
    <name type="common">Giant reed</name>
    <name type="synonym">Donax arundinaceus</name>
    <dbReference type="NCBI Taxonomy" id="35708"/>
    <lineage>
        <taxon>Eukaryota</taxon>
        <taxon>Viridiplantae</taxon>
        <taxon>Streptophyta</taxon>
        <taxon>Embryophyta</taxon>
        <taxon>Tracheophyta</taxon>
        <taxon>Spermatophyta</taxon>
        <taxon>Magnoliopsida</taxon>
        <taxon>Liliopsida</taxon>
        <taxon>Poales</taxon>
        <taxon>Poaceae</taxon>
        <taxon>PACMAD clade</taxon>
        <taxon>Arundinoideae</taxon>
        <taxon>Arundineae</taxon>
        <taxon>Arundo</taxon>
    </lineage>
</organism>
<sequence length="79" mass="9097">MTVQRSLQSTVVTCESNSERQHVHKGASATFFHKFVDLAYDTYTHIAGKIIFHSNLFHDHFRKTSKQALKAMETIKMLT</sequence>
<evidence type="ECO:0000313" key="1">
    <source>
        <dbReference type="EMBL" id="JAD50307.1"/>
    </source>
</evidence>
<dbReference type="EMBL" id="GBRH01247588">
    <property type="protein sequence ID" value="JAD50307.1"/>
    <property type="molecule type" value="Transcribed_RNA"/>
</dbReference>
<name>A0A0A9AT80_ARUDO</name>
<accession>A0A0A9AT80</accession>
<protein>
    <submittedName>
        <fullName evidence="1">Uncharacterized protein</fullName>
    </submittedName>
</protein>